<feature type="region of interest" description="Disordered" evidence="2">
    <location>
        <begin position="264"/>
        <end position="304"/>
    </location>
</feature>
<dbReference type="SUPFAM" id="SSF111347">
    <property type="entry name" value="Rap/Ran-GAP"/>
    <property type="match status" value="1"/>
</dbReference>
<dbReference type="Proteomes" id="UP000807342">
    <property type="component" value="Unassembled WGS sequence"/>
</dbReference>
<organism evidence="4 5">
    <name type="scientific">Macrolepiota fuliginosa MF-IS2</name>
    <dbReference type="NCBI Taxonomy" id="1400762"/>
    <lineage>
        <taxon>Eukaryota</taxon>
        <taxon>Fungi</taxon>
        <taxon>Dikarya</taxon>
        <taxon>Basidiomycota</taxon>
        <taxon>Agaricomycotina</taxon>
        <taxon>Agaricomycetes</taxon>
        <taxon>Agaricomycetidae</taxon>
        <taxon>Agaricales</taxon>
        <taxon>Agaricineae</taxon>
        <taxon>Agaricaceae</taxon>
        <taxon>Macrolepiota</taxon>
    </lineage>
</organism>
<name>A0A9P6C2B9_9AGAR</name>
<reference evidence="4" key="1">
    <citation type="submission" date="2020-11" db="EMBL/GenBank/DDBJ databases">
        <authorList>
            <consortium name="DOE Joint Genome Institute"/>
            <person name="Ahrendt S."/>
            <person name="Riley R."/>
            <person name="Andreopoulos W."/>
            <person name="Labutti K."/>
            <person name="Pangilinan J."/>
            <person name="Ruiz-Duenas F.J."/>
            <person name="Barrasa J.M."/>
            <person name="Sanchez-Garcia M."/>
            <person name="Camarero S."/>
            <person name="Miyauchi S."/>
            <person name="Serrano A."/>
            <person name="Linde D."/>
            <person name="Babiker R."/>
            <person name="Drula E."/>
            <person name="Ayuso-Fernandez I."/>
            <person name="Pacheco R."/>
            <person name="Padilla G."/>
            <person name="Ferreira P."/>
            <person name="Barriuso J."/>
            <person name="Kellner H."/>
            <person name="Castanera R."/>
            <person name="Alfaro M."/>
            <person name="Ramirez L."/>
            <person name="Pisabarro A.G."/>
            <person name="Kuo A."/>
            <person name="Tritt A."/>
            <person name="Lipzen A."/>
            <person name="He G."/>
            <person name="Yan M."/>
            <person name="Ng V."/>
            <person name="Cullen D."/>
            <person name="Martin F."/>
            <person name="Rosso M.-N."/>
            <person name="Henrissat B."/>
            <person name="Hibbett D."/>
            <person name="Martinez A.T."/>
            <person name="Grigoriev I.V."/>
        </authorList>
    </citation>
    <scope>NUCLEOTIDE SEQUENCE</scope>
    <source>
        <strain evidence="4">MF-IS2</strain>
    </source>
</reference>
<dbReference type="InterPro" id="IPR000331">
    <property type="entry name" value="Rap/Ran_GAP_dom"/>
</dbReference>
<feature type="compositionally biased region" description="Polar residues" evidence="2">
    <location>
        <begin position="870"/>
        <end position="880"/>
    </location>
</feature>
<evidence type="ECO:0000313" key="5">
    <source>
        <dbReference type="Proteomes" id="UP000807342"/>
    </source>
</evidence>
<dbReference type="GO" id="GO:0005096">
    <property type="term" value="F:GTPase activator activity"/>
    <property type="evidence" value="ECO:0007669"/>
    <property type="project" value="UniProtKB-KW"/>
</dbReference>
<comment type="caution">
    <text evidence="4">The sequence shown here is derived from an EMBL/GenBank/DDBJ whole genome shotgun (WGS) entry which is preliminary data.</text>
</comment>
<protein>
    <recommendedName>
        <fullName evidence="3">Rap-GAP domain-containing protein</fullName>
    </recommendedName>
</protein>
<feature type="compositionally biased region" description="Low complexity" evidence="2">
    <location>
        <begin position="282"/>
        <end position="294"/>
    </location>
</feature>
<feature type="region of interest" description="Disordered" evidence="2">
    <location>
        <begin position="22"/>
        <end position="43"/>
    </location>
</feature>
<dbReference type="PANTHER" id="PTHR10063:SF0">
    <property type="entry name" value="TUBERIN"/>
    <property type="match status" value="1"/>
</dbReference>
<dbReference type="GO" id="GO:0051056">
    <property type="term" value="P:regulation of small GTPase mediated signal transduction"/>
    <property type="evidence" value="ECO:0007669"/>
    <property type="project" value="InterPro"/>
</dbReference>
<feature type="compositionally biased region" description="Low complexity" evidence="2">
    <location>
        <begin position="264"/>
        <end position="275"/>
    </location>
</feature>
<feature type="region of interest" description="Disordered" evidence="2">
    <location>
        <begin position="1808"/>
        <end position="1832"/>
    </location>
</feature>
<dbReference type="InterPro" id="IPR016024">
    <property type="entry name" value="ARM-type_fold"/>
</dbReference>
<dbReference type="GO" id="GO:0005634">
    <property type="term" value="C:nucleus"/>
    <property type="evidence" value="ECO:0007669"/>
    <property type="project" value="InterPro"/>
</dbReference>
<evidence type="ECO:0000259" key="3">
    <source>
        <dbReference type="PROSITE" id="PS50085"/>
    </source>
</evidence>
<dbReference type="EMBL" id="MU151240">
    <property type="protein sequence ID" value="KAF9446530.1"/>
    <property type="molecule type" value="Genomic_DNA"/>
</dbReference>
<feature type="region of interest" description="Disordered" evidence="2">
    <location>
        <begin position="998"/>
        <end position="1059"/>
    </location>
</feature>
<proteinExistence type="predicted"/>
<feature type="compositionally biased region" description="Polar residues" evidence="2">
    <location>
        <begin position="1821"/>
        <end position="1832"/>
    </location>
</feature>
<gene>
    <name evidence="4" type="ORF">P691DRAFT_803822</name>
</gene>
<evidence type="ECO:0000313" key="4">
    <source>
        <dbReference type="EMBL" id="KAF9446530.1"/>
    </source>
</evidence>
<feature type="region of interest" description="Disordered" evidence="2">
    <location>
        <begin position="870"/>
        <end position="902"/>
    </location>
</feature>
<feature type="compositionally biased region" description="Low complexity" evidence="2">
    <location>
        <begin position="1038"/>
        <end position="1059"/>
    </location>
</feature>
<feature type="compositionally biased region" description="Basic and acidic residues" evidence="2">
    <location>
        <begin position="1013"/>
        <end position="1031"/>
    </location>
</feature>
<dbReference type="Gene3D" id="3.40.50.11210">
    <property type="entry name" value="Rap/Ran-GAP"/>
    <property type="match status" value="1"/>
</dbReference>
<keyword evidence="1" id="KW-0343">GTPase activation</keyword>
<feature type="region of interest" description="Disordered" evidence="2">
    <location>
        <begin position="1389"/>
        <end position="1410"/>
    </location>
</feature>
<evidence type="ECO:0000256" key="2">
    <source>
        <dbReference type="SAM" id="MobiDB-lite"/>
    </source>
</evidence>
<feature type="domain" description="Rap-GAP" evidence="3">
    <location>
        <begin position="1573"/>
        <end position="1800"/>
    </location>
</feature>
<dbReference type="Pfam" id="PF02145">
    <property type="entry name" value="Rap_GAP"/>
    <property type="match status" value="1"/>
</dbReference>
<accession>A0A9P6C2B9</accession>
<dbReference type="Pfam" id="PF03542">
    <property type="entry name" value="Tuberin"/>
    <property type="match status" value="1"/>
</dbReference>
<dbReference type="PROSITE" id="PS50085">
    <property type="entry name" value="RAPGAP"/>
    <property type="match status" value="1"/>
</dbReference>
<dbReference type="InterPro" id="IPR027107">
    <property type="entry name" value="Tuberin/Ral-act_asu"/>
</dbReference>
<dbReference type="PANTHER" id="PTHR10063">
    <property type="entry name" value="TUBERIN"/>
    <property type="match status" value="1"/>
</dbReference>
<dbReference type="GO" id="GO:0032007">
    <property type="term" value="P:negative regulation of TOR signaling"/>
    <property type="evidence" value="ECO:0007669"/>
    <property type="project" value="TreeGrafter"/>
</dbReference>
<dbReference type="FunFam" id="3.40.50.11210:FF:000007">
    <property type="entry name" value="Tuberous sclerosis 2"/>
    <property type="match status" value="1"/>
</dbReference>
<dbReference type="SUPFAM" id="SSF48371">
    <property type="entry name" value="ARM repeat"/>
    <property type="match status" value="1"/>
</dbReference>
<sequence length="1832" mass="203820">MSRQQQDATAFGKPRQRANTTSFASFGWRRHKSDHTTPSPINTPLATLQPLSLDVLIESLRPPAVPSLAHARALAGSLATASPLPRRAAIGPILSSLCDVNGPLSFQAAGFDILSSYWENPEALVVETADRLSFFSLFLGSGIPWAVDLWEPRFKALRALTKFGTDIVGIESALVNIIKWWIEGAFDGLLKSDVELDRGERAERERSVDVLVKFLFDVLNKPENIARLPENTILAMIRFYASLVERSIVNSEDLWTADKFSVSSDSLVSPSQSKSGLHRRNPSSLSTTSLTSPTTPTPPIVSQSPYKHPAEIAIMIYLDYLQSQIKTLPPPSLEEILSLLFRGLAFCASPLPRLTVLPLPRKKPSLEDKILETLTSIYAGPYSTTCMGILKRCLYPRFPRGDDQVTENMDTFQSSTDPETLRPPPEKVAWEPLQLGVFTSLGAYRMLRCQVRRTLMSRLARAYISRETSIGYSYSGAPSHIDVEQDLMEKAWPREDYAANAGIGLGSVANGWDARRIGPSLAESVADWVNWVGEGPHTPSSITQLDKETFRENWDRERQRVDKILEEAAGLLKDIFQEVDSRDEDGLGMNDEEAAFVGGTLFSLCKYIPPLRNPDGSPFVVPVDNPGSAPSPLLRSITSLLARDHTSNLNPLLSTTLISIADNLTDNDTARLPRLMLEQHDLSPTSPDWLTNWENLFGNPIIVSSQRPLTKGAIMEALAAVYDSVKDMQSYRRPLADLVLKFCRKWVGAPEVESEDGDPMWKVLGEEIVLRAIERTPEEEQEGSGIDEIVALLKTVASEPCIEEVEDMADNHSTISGETQVPSPSTAVSVTPSNLVSPILSRMQSEFHNSGKEKEKESAIPSVMSLLSSFTSGGASRSQPNPNPVPEDILESLPESAPGRPKPLPRVVSAVSAIVNAFSQLAFTHVLEDDLHQLAIRLYQVILDILTQGQSARARVTALQFLMRLRADHDHNIFFITRTYDKDGQIARLSGLINRSSLPSTERSIEDPDDEHMESRKSRPRVVQERGERQASRGRRAGGLSRSAASRSRSRAPARTSPAEVIKKPHPPLWLYPEVLPFAIAETDSPSEGLISYHPGGLSTRTVLGISHYLRAIIGILERETSWDVLSYVLCHLPTQLSNKHMFCGPLCRQLISRLLNLLCTGILGGELGFYVEAWPPGLKPRDAQGLAHHSLSVLVSYRRSFEPHQRHVLVEVFQQGLDGQLSTIQCCLHALTLSAFELQSSVTKCMPRILEKLSQIMSNPNMSVHILGFLSIVGTIPALYANFTEADYKMVFGVALQYLQHYNRQSSSPTVSWALSQYVRIMSYSAVYIWFLALKLPDRPKHMPYITRQLMLANESNQELDIPAEVCFDWLARYAYASADPRPATSSFSDIIMNPSTHPPESSPSDVPQPAKTWLVGNAVITVHALPRAGWVEVLSRRPSGFSKFICHLENVPMVGPGDVSPDIVSVPAGLMLERNPTRVASATGSLEETRTTPSEEEELQEALIMQKDDGLSEPPQPDPITGYVWSKTAPSQRRKDVVLDPSYVVLQLSSYPFGNANLRKVEDTPGLSRFLSTLDRIPVIDTHKVGILYVAPGQTDEREILGNTHGSPAYTRFLEKLGRLINLRGQVDVYAGGLEPDEDGEYAYAWWDDIGQILYHTATMMPSHPHDPHFNFKKRHIGNDYVRIVWNDSSRPYRFDTLTTQFQFVNIVIEPHSLGAITAFSNHLHENEYFKVTIQRAPGMTEFTPVGNFKIISAENLPLLVRQLSLLADWFAAVFAQTQRDTARVEMKTNWSARLEAIRRFKSQLPKPEDVESPEGIFSQETSRDFTNTF</sequence>
<evidence type="ECO:0000256" key="1">
    <source>
        <dbReference type="ARBA" id="ARBA00022468"/>
    </source>
</evidence>
<dbReference type="InterPro" id="IPR035974">
    <property type="entry name" value="Rap/Ran-GAP_sf"/>
</dbReference>
<keyword evidence="5" id="KW-1185">Reference proteome</keyword>
<dbReference type="OrthoDB" id="19311at2759"/>
<dbReference type="InterPro" id="IPR018515">
    <property type="entry name" value="Tuberin-type_domain"/>
</dbReference>
<dbReference type="GO" id="GO:0033596">
    <property type="term" value="C:TSC1-TSC2 complex"/>
    <property type="evidence" value="ECO:0007669"/>
    <property type="project" value="TreeGrafter"/>
</dbReference>